<dbReference type="GO" id="GO:0005576">
    <property type="term" value="C:extracellular region"/>
    <property type="evidence" value="ECO:0007669"/>
    <property type="project" value="UniProtKB-SubCell"/>
</dbReference>
<dbReference type="EnsemblMetazoa" id="AFUN008349-RA">
    <property type="protein sequence ID" value="AFUN008349-PA"/>
    <property type="gene ID" value="AFUN008349"/>
</dbReference>
<feature type="signal peptide" evidence="6">
    <location>
        <begin position="1"/>
        <end position="18"/>
    </location>
</feature>
<protein>
    <recommendedName>
        <fullName evidence="7">MD-2-related lipid-recognition domain-containing protein</fullName>
    </recommendedName>
</protein>
<organism evidence="8">
    <name type="scientific">Anopheles funestus</name>
    <name type="common">African malaria mosquito</name>
    <dbReference type="NCBI Taxonomy" id="62324"/>
    <lineage>
        <taxon>Eukaryota</taxon>
        <taxon>Metazoa</taxon>
        <taxon>Ecdysozoa</taxon>
        <taxon>Arthropoda</taxon>
        <taxon>Hexapoda</taxon>
        <taxon>Insecta</taxon>
        <taxon>Pterygota</taxon>
        <taxon>Neoptera</taxon>
        <taxon>Endopterygota</taxon>
        <taxon>Diptera</taxon>
        <taxon>Nematocera</taxon>
        <taxon>Culicoidea</taxon>
        <taxon>Culicidae</taxon>
        <taxon>Anophelinae</taxon>
        <taxon>Anopheles</taxon>
    </lineage>
</organism>
<evidence type="ECO:0000256" key="3">
    <source>
        <dbReference type="ARBA" id="ARBA00022525"/>
    </source>
</evidence>
<evidence type="ECO:0000256" key="4">
    <source>
        <dbReference type="ARBA" id="ARBA00022729"/>
    </source>
</evidence>
<dbReference type="InterPro" id="IPR033916">
    <property type="entry name" value="ML_Npc2-like"/>
</dbReference>
<dbReference type="PANTHER" id="PTHR11306">
    <property type="entry name" value="NIEMANN PICK TYPE C2 PROTEIN NPC2-RELATED"/>
    <property type="match status" value="1"/>
</dbReference>
<comment type="subcellular location">
    <subcellularLocation>
        <location evidence="1">Secreted</location>
    </subcellularLocation>
</comment>
<dbReference type="Gene3D" id="2.60.40.770">
    <property type="match status" value="1"/>
</dbReference>
<dbReference type="VEuPathDB" id="VectorBase:AFUN008349"/>
<keyword evidence="4 6" id="KW-0732">Signal</keyword>
<keyword evidence="3" id="KW-0964">Secreted</keyword>
<dbReference type="SUPFAM" id="SSF81296">
    <property type="entry name" value="E set domains"/>
    <property type="match status" value="1"/>
</dbReference>
<dbReference type="GO" id="GO:0032934">
    <property type="term" value="F:sterol binding"/>
    <property type="evidence" value="ECO:0007669"/>
    <property type="project" value="InterPro"/>
</dbReference>
<dbReference type="FunFam" id="2.60.40.770:FF:000001">
    <property type="entry name" value="NPC intracellular cholesterol transporter 2"/>
    <property type="match status" value="1"/>
</dbReference>
<dbReference type="InterPro" id="IPR014756">
    <property type="entry name" value="Ig_E-set"/>
</dbReference>
<name>A0A182RQ16_ANOFN</name>
<dbReference type="STRING" id="62324.A0A182RQ16"/>
<feature type="domain" description="MD-2-related lipid-recognition" evidence="7">
    <location>
        <begin position="23"/>
        <end position="147"/>
    </location>
</feature>
<dbReference type="AlphaFoldDB" id="A0A182RQ16"/>
<evidence type="ECO:0000256" key="1">
    <source>
        <dbReference type="ARBA" id="ARBA00004613"/>
    </source>
</evidence>
<evidence type="ECO:0000259" key="7">
    <source>
        <dbReference type="SMART" id="SM00737"/>
    </source>
</evidence>
<dbReference type="SMART" id="SM00737">
    <property type="entry name" value="ML"/>
    <property type="match status" value="1"/>
</dbReference>
<evidence type="ECO:0000256" key="5">
    <source>
        <dbReference type="ARBA" id="ARBA00023157"/>
    </source>
</evidence>
<dbReference type="InterPro" id="IPR003172">
    <property type="entry name" value="ML_dom"/>
</dbReference>
<feature type="chain" id="PRO_5030024276" description="MD-2-related lipid-recognition domain-containing protein" evidence="6">
    <location>
        <begin position="19"/>
        <end position="150"/>
    </location>
</feature>
<dbReference type="InterPro" id="IPR039670">
    <property type="entry name" value="NPC2-like"/>
</dbReference>
<evidence type="ECO:0000256" key="6">
    <source>
        <dbReference type="SAM" id="SignalP"/>
    </source>
</evidence>
<dbReference type="VEuPathDB" id="VectorBase:AFUN2_014241"/>
<accession>A0A182RQ16</accession>
<comment type="similarity">
    <text evidence="2">Belongs to the NPC2 family.</text>
</comment>
<sequence length="150" mass="15947">MQLLAFVSIIAFSSLATADVVIVQQCSDGPLPASVDVIGCAASPCELQKGKDSTVLVDFKADRQLVSLVPQIQTIFAGATIPFELPDDQKDACKSLIGGMCPVSQDEDVTYQLRIPVLASYPSITLTVELKLVDQDDTAVTCFQLAAKVV</sequence>
<dbReference type="Pfam" id="PF02221">
    <property type="entry name" value="E1_DerP2_DerF2"/>
    <property type="match status" value="1"/>
</dbReference>
<reference evidence="8" key="1">
    <citation type="submission" date="2020-05" db="UniProtKB">
        <authorList>
            <consortium name="EnsemblMetazoa"/>
        </authorList>
    </citation>
    <scope>IDENTIFICATION</scope>
    <source>
        <strain evidence="8">FUMOZ</strain>
    </source>
</reference>
<dbReference type="CDD" id="cd00916">
    <property type="entry name" value="Npc2_like"/>
    <property type="match status" value="1"/>
</dbReference>
<evidence type="ECO:0000313" key="8">
    <source>
        <dbReference type="EnsemblMetazoa" id="AFUN008349-PA"/>
    </source>
</evidence>
<dbReference type="PANTHER" id="PTHR11306:SF36">
    <property type="entry name" value="NIEMANN-PICK TYPE C-2C-RELATED"/>
    <property type="match status" value="1"/>
</dbReference>
<proteinExistence type="inferred from homology"/>
<dbReference type="GO" id="GO:0032367">
    <property type="term" value="P:intracellular cholesterol transport"/>
    <property type="evidence" value="ECO:0007669"/>
    <property type="project" value="InterPro"/>
</dbReference>
<evidence type="ECO:0000256" key="2">
    <source>
        <dbReference type="ARBA" id="ARBA00006370"/>
    </source>
</evidence>
<keyword evidence="5" id="KW-1015">Disulfide bond</keyword>